<accession>A0ACC1RKY0</accession>
<keyword evidence="2" id="KW-1185">Reference proteome</keyword>
<reference evidence="1" key="1">
    <citation type="submission" date="2022-08" db="EMBL/GenBank/DDBJ databases">
        <title>Genome Sequence of Fusarium decemcellulare.</title>
        <authorList>
            <person name="Buettner E."/>
        </authorList>
    </citation>
    <scope>NUCLEOTIDE SEQUENCE</scope>
    <source>
        <strain evidence="1">Babe19</strain>
    </source>
</reference>
<organism evidence="1 2">
    <name type="scientific">Fusarium decemcellulare</name>
    <dbReference type="NCBI Taxonomy" id="57161"/>
    <lineage>
        <taxon>Eukaryota</taxon>
        <taxon>Fungi</taxon>
        <taxon>Dikarya</taxon>
        <taxon>Ascomycota</taxon>
        <taxon>Pezizomycotina</taxon>
        <taxon>Sordariomycetes</taxon>
        <taxon>Hypocreomycetidae</taxon>
        <taxon>Hypocreales</taxon>
        <taxon>Nectriaceae</taxon>
        <taxon>Fusarium</taxon>
        <taxon>Fusarium decemcellulare species complex</taxon>
    </lineage>
</organism>
<evidence type="ECO:0000313" key="2">
    <source>
        <dbReference type="Proteomes" id="UP001148629"/>
    </source>
</evidence>
<proteinExistence type="predicted"/>
<evidence type="ECO:0000313" key="1">
    <source>
        <dbReference type="EMBL" id="KAJ3521804.1"/>
    </source>
</evidence>
<protein>
    <submittedName>
        <fullName evidence="1">Uncharacterized protein</fullName>
    </submittedName>
</protein>
<sequence length="121" mass="13537">MRPSSSFTQNQLSELQMPPMSWHERQAMEMLQAQIAESAIRDALIRQHTSIPFPLHSFYLIPFTLPASFDNYVSPLAPVGAHHETIHGLPVHAAELAKTIPFKVRTEDGVDGTYSTGFPHD</sequence>
<dbReference type="Proteomes" id="UP001148629">
    <property type="component" value="Unassembled WGS sequence"/>
</dbReference>
<gene>
    <name evidence="1" type="ORF">NM208_g13129</name>
</gene>
<name>A0ACC1RKY0_9HYPO</name>
<dbReference type="EMBL" id="JANRMS010002590">
    <property type="protein sequence ID" value="KAJ3521804.1"/>
    <property type="molecule type" value="Genomic_DNA"/>
</dbReference>
<comment type="caution">
    <text evidence="1">The sequence shown here is derived from an EMBL/GenBank/DDBJ whole genome shotgun (WGS) entry which is preliminary data.</text>
</comment>